<dbReference type="InterPro" id="IPR050809">
    <property type="entry name" value="UgpAE/MalFG_permease"/>
</dbReference>
<evidence type="ECO:0000313" key="9">
    <source>
        <dbReference type="EMBL" id="RAV13313.1"/>
    </source>
</evidence>
<comment type="caution">
    <text evidence="9">The sequence shown here is derived from an EMBL/GenBank/DDBJ whole genome shotgun (WGS) entry which is preliminary data.</text>
</comment>
<dbReference type="SUPFAM" id="SSF161098">
    <property type="entry name" value="MetI-like"/>
    <property type="match status" value="1"/>
</dbReference>
<dbReference type="Proteomes" id="UP000250369">
    <property type="component" value="Unassembled WGS sequence"/>
</dbReference>
<evidence type="ECO:0000259" key="8">
    <source>
        <dbReference type="PROSITE" id="PS50928"/>
    </source>
</evidence>
<gene>
    <name evidence="9" type="ORF">DQG23_33435</name>
</gene>
<feature type="transmembrane region" description="Helical" evidence="7">
    <location>
        <begin position="32"/>
        <end position="56"/>
    </location>
</feature>
<dbReference type="RefSeq" id="WP_113035377.1">
    <property type="nucleotide sequence ID" value="NZ_QMFB01000030.1"/>
</dbReference>
<dbReference type="AlphaFoldDB" id="A0A329M3T0"/>
<accession>A0A329M3T0</accession>
<sequence>MSVHDAPLHSVERVKPLRAGYTRLKQMKKMKLLYLMMLIPIIHLFIFHYIPIYGIVIAFKKFSPGRGIIDSPWNNFEHFKFLFTDFLFIRALKNTIIISLLKLVVGFPAPIIFALLLNEIRQAVFKRIAQSISYLPHFMSWVILATMLGEVLSPQRGIVNFVITSFGGQPTNFLAEPHLFVPILILSDVWKEIGWGAIIYLAALSSINPDLYEAAEVDGANRFKQALHITLPSLMPIMTILFILNLGNILNVGFDQILNLYNPMVYEVADVIDTYVYRKGLEQFNFDYAAAVGLFKNVVGVVLILGANFIIRRYSEHGIW</sequence>
<evidence type="ECO:0000256" key="6">
    <source>
        <dbReference type="ARBA" id="ARBA00023136"/>
    </source>
</evidence>
<comment type="similarity">
    <text evidence="7">Belongs to the binding-protein-dependent transport system permease family.</text>
</comment>
<feature type="transmembrane region" description="Helical" evidence="7">
    <location>
        <begin position="96"/>
        <end position="117"/>
    </location>
</feature>
<dbReference type="InterPro" id="IPR035906">
    <property type="entry name" value="MetI-like_sf"/>
</dbReference>
<evidence type="ECO:0000256" key="3">
    <source>
        <dbReference type="ARBA" id="ARBA00022475"/>
    </source>
</evidence>
<dbReference type="PANTHER" id="PTHR43227">
    <property type="entry name" value="BLL4140 PROTEIN"/>
    <property type="match status" value="1"/>
</dbReference>
<keyword evidence="4 7" id="KW-0812">Transmembrane</keyword>
<keyword evidence="3" id="KW-1003">Cell membrane</keyword>
<name>A0A329M3T0_9BACL</name>
<evidence type="ECO:0000256" key="5">
    <source>
        <dbReference type="ARBA" id="ARBA00022989"/>
    </source>
</evidence>
<dbReference type="PROSITE" id="PS50928">
    <property type="entry name" value="ABC_TM1"/>
    <property type="match status" value="1"/>
</dbReference>
<dbReference type="Gene3D" id="1.10.3720.10">
    <property type="entry name" value="MetI-like"/>
    <property type="match status" value="1"/>
</dbReference>
<dbReference type="GO" id="GO:0005886">
    <property type="term" value="C:plasma membrane"/>
    <property type="evidence" value="ECO:0007669"/>
    <property type="project" value="UniProtKB-SubCell"/>
</dbReference>
<dbReference type="CDD" id="cd06261">
    <property type="entry name" value="TM_PBP2"/>
    <property type="match status" value="1"/>
</dbReference>
<proteinExistence type="inferred from homology"/>
<dbReference type="PANTHER" id="PTHR43227:SF11">
    <property type="entry name" value="BLL4140 PROTEIN"/>
    <property type="match status" value="1"/>
</dbReference>
<protein>
    <submittedName>
        <fullName evidence="9">Sugar ABC transporter permease</fullName>
    </submittedName>
</protein>
<keyword evidence="6 7" id="KW-0472">Membrane</keyword>
<comment type="subcellular location">
    <subcellularLocation>
        <location evidence="1 7">Cell membrane</location>
        <topology evidence="1 7">Multi-pass membrane protein</topology>
    </subcellularLocation>
</comment>
<dbReference type="InterPro" id="IPR000515">
    <property type="entry name" value="MetI-like"/>
</dbReference>
<dbReference type="OrthoDB" id="9785836at2"/>
<feature type="domain" description="ABC transmembrane type-1" evidence="8">
    <location>
        <begin position="92"/>
        <end position="307"/>
    </location>
</feature>
<dbReference type="GO" id="GO:0055085">
    <property type="term" value="P:transmembrane transport"/>
    <property type="evidence" value="ECO:0007669"/>
    <property type="project" value="InterPro"/>
</dbReference>
<keyword evidence="10" id="KW-1185">Reference proteome</keyword>
<evidence type="ECO:0000256" key="2">
    <source>
        <dbReference type="ARBA" id="ARBA00022448"/>
    </source>
</evidence>
<dbReference type="EMBL" id="QMFB01000030">
    <property type="protein sequence ID" value="RAV13313.1"/>
    <property type="molecule type" value="Genomic_DNA"/>
</dbReference>
<dbReference type="Pfam" id="PF00528">
    <property type="entry name" value="BPD_transp_1"/>
    <property type="match status" value="1"/>
</dbReference>
<reference evidence="9 10" key="1">
    <citation type="journal article" date="2009" name="Int. J. Syst. Evol. Microbiol.">
        <title>Paenibacillus contaminans sp. nov., isolated from a contaminated laboratory plate.</title>
        <authorList>
            <person name="Chou J.H."/>
            <person name="Lee J.H."/>
            <person name="Lin M.C."/>
            <person name="Chang P.S."/>
            <person name="Arun A.B."/>
            <person name="Young C.C."/>
            <person name="Chen W.M."/>
        </authorList>
    </citation>
    <scope>NUCLEOTIDE SEQUENCE [LARGE SCALE GENOMIC DNA]</scope>
    <source>
        <strain evidence="9 10">CKOBP-6</strain>
    </source>
</reference>
<feature type="transmembrane region" description="Helical" evidence="7">
    <location>
        <begin position="234"/>
        <end position="254"/>
    </location>
</feature>
<evidence type="ECO:0000256" key="7">
    <source>
        <dbReference type="RuleBase" id="RU363032"/>
    </source>
</evidence>
<feature type="transmembrane region" description="Helical" evidence="7">
    <location>
        <begin position="288"/>
        <end position="311"/>
    </location>
</feature>
<evidence type="ECO:0000313" key="10">
    <source>
        <dbReference type="Proteomes" id="UP000250369"/>
    </source>
</evidence>
<keyword evidence="5 7" id="KW-1133">Transmembrane helix</keyword>
<organism evidence="9 10">
    <name type="scientific">Paenibacillus contaminans</name>
    <dbReference type="NCBI Taxonomy" id="450362"/>
    <lineage>
        <taxon>Bacteria</taxon>
        <taxon>Bacillati</taxon>
        <taxon>Bacillota</taxon>
        <taxon>Bacilli</taxon>
        <taxon>Bacillales</taxon>
        <taxon>Paenibacillaceae</taxon>
        <taxon>Paenibacillus</taxon>
    </lineage>
</organism>
<keyword evidence="2 7" id="KW-0813">Transport</keyword>
<evidence type="ECO:0000256" key="1">
    <source>
        <dbReference type="ARBA" id="ARBA00004651"/>
    </source>
</evidence>
<evidence type="ECO:0000256" key="4">
    <source>
        <dbReference type="ARBA" id="ARBA00022692"/>
    </source>
</evidence>